<dbReference type="KEGG" id="bex:A11Q_2516"/>
<dbReference type="Gene3D" id="1.10.260.40">
    <property type="entry name" value="lambda repressor-like DNA-binding domains"/>
    <property type="match status" value="1"/>
</dbReference>
<dbReference type="AlphaFoldDB" id="M4VBF8"/>
<feature type="region of interest" description="Disordered" evidence="1">
    <location>
        <begin position="79"/>
        <end position="115"/>
    </location>
</feature>
<gene>
    <name evidence="3" type="ORF">A11Q_2516</name>
</gene>
<keyword evidence="2" id="KW-1133">Transmembrane helix</keyword>
<evidence type="ECO:0000313" key="4">
    <source>
        <dbReference type="Proteomes" id="UP000012040"/>
    </source>
</evidence>
<accession>M4VBF8</accession>
<keyword evidence="4" id="KW-1185">Reference proteome</keyword>
<evidence type="ECO:0000313" key="3">
    <source>
        <dbReference type="EMBL" id="AGH96732.1"/>
    </source>
</evidence>
<feature type="compositionally biased region" description="Polar residues" evidence="1">
    <location>
        <begin position="179"/>
        <end position="190"/>
    </location>
</feature>
<proteinExistence type="predicted"/>
<name>M4VBF8_9BACT</name>
<dbReference type="EMBL" id="CP003537">
    <property type="protein sequence ID" value="AGH96732.1"/>
    <property type="molecule type" value="Genomic_DNA"/>
</dbReference>
<protein>
    <recommendedName>
        <fullName evidence="5">DUF4115 domain-containing protein</fullName>
    </recommendedName>
</protein>
<dbReference type="PANTHER" id="PTHR34475">
    <property type="match status" value="1"/>
</dbReference>
<evidence type="ECO:0000256" key="1">
    <source>
        <dbReference type="SAM" id="MobiDB-lite"/>
    </source>
</evidence>
<dbReference type="eggNOG" id="COG1426">
    <property type="taxonomic scope" value="Bacteria"/>
</dbReference>
<dbReference type="InterPro" id="IPR050400">
    <property type="entry name" value="Bact_Cytoskel_RodZ"/>
</dbReference>
<organism evidence="3 4">
    <name type="scientific">Pseudobdellovibrio exovorus JSS</name>
    <dbReference type="NCBI Taxonomy" id="1184267"/>
    <lineage>
        <taxon>Bacteria</taxon>
        <taxon>Pseudomonadati</taxon>
        <taxon>Bdellovibrionota</taxon>
        <taxon>Bdellovibrionia</taxon>
        <taxon>Bdellovibrionales</taxon>
        <taxon>Pseudobdellovibrionaceae</taxon>
        <taxon>Pseudobdellovibrio</taxon>
    </lineage>
</organism>
<dbReference type="OrthoDB" id="8561330at2"/>
<reference evidence="3 4" key="1">
    <citation type="journal article" date="2013" name="ISME J.">
        <title>By their genes ye shall know them: genomic signatures of predatory bacteria.</title>
        <authorList>
            <person name="Pasternak Z."/>
            <person name="Pietrokovski S."/>
            <person name="Rotem O."/>
            <person name="Gophna U."/>
            <person name="Lurie-Weinberger M.N."/>
            <person name="Jurkevitch E."/>
        </authorList>
    </citation>
    <scope>NUCLEOTIDE SEQUENCE [LARGE SCALE GENOMIC DNA]</scope>
    <source>
        <strain evidence="3 4">JSS</strain>
    </source>
</reference>
<dbReference type="GO" id="GO:0003677">
    <property type="term" value="F:DNA binding"/>
    <property type="evidence" value="ECO:0007669"/>
    <property type="project" value="InterPro"/>
</dbReference>
<keyword evidence="2" id="KW-0472">Membrane</keyword>
<feature type="region of interest" description="Disordered" evidence="1">
    <location>
        <begin position="176"/>
        <end position="204"/>
    </location>
</feature>
<evidence type="ECO:0008006" key="5">
    <source>
        <dbReference type="Google" id="ProtNLM"/>
    </source>
</evidence>
<dbReference type="PANTHER" id="PTHR34475:SF1">
    <property type="entry name" value="CYTOSKELETON PROTEIN RODZ"/>
    <property type="match status" value="1"/>
</dbReference>
<dbReference type="InterPro" id="IPR010982">
    <property type="entry name" value="Lambda_DNA-bd_dom_sf"/>
</dbReference>
<dbReference type="Proteomes" id="UP000012040">
    <property type="component" value="Chromosome"/>
</dbReference>
<evidence type="ECO:0000256" key="2">
    <source>
        <dbReference type="SAM" id="Phobius"/>
    </source>
</evidence>
<keyword evidence="2" id="KW-0812">Transmembrane</keyword>
<dbReference type="PATRIC" id="fig|1184267.3.peg.2543"/>
<dbReference type="HOGENOM" id="CLU_878991_0_0_7"/>
<sequence length="316" mass="34085">MKITGELLKAERVNQKLSVSEVAHSLKLTQRVVNALEAGDLDKLPAKAFVRGFVKSYAELLKMDSESVLRQFQEEMGSTIPYPKTVTPPEPEPVVETPPVKTETEQIKSARPSLKQTSQNYTDNTAKDKVKPMILNQDNRKSIIVMLSGAVGLILVILGTNKLINHFQEKQRQAEEVASAQSTLPSSATLSPIAPPIPHAEAPPAATVEATVQTAAAEVGTPAPAEVNVPEVGFEKSSEKPVELLLEAKKDVVLFYAKGNSKQFNTVRLSANQVQVLRSKVGLYLKAADGGAFKINVNGIDKGLAGAPNKEVKLSF</sequence>
<dbReference type="Pfam" id="PF13413">
    <property type="entry name" value="HTH_25"/>
    <property type="match status" value="1"/>
</dbReference>
<feature type="transmembrane region" description="Helical" evidence="2">
    <location>
        <begin position="143"/>
        <end position="164"/>
    </location>
</feature>
<dbReference type="STRING" id="1184267.A11Q_2516"/>
<dbReference type="RefSeq" id="WP_015471222.1">
    <property type="nucleotide sequence ID" value="NC_020813.1"/>
</dbReference>